<dbReference type="HOGENOM" id="CLU_383545_0_0_1"/>
<organism evidence="1 2">
    <name type="scientific">Batrachochytrium dendrobatidis (strain JAM81 / FGSC 10211)</name>
    <name type="common">Frog chytrid fungus</name>
    <dbReference type="NCBI Taxonomy" id="684364"/>
    <lineage>
        <taxon>Eukaryota</taxon>
        <taxon>Fungi</taxon>
        <taxon>Fungi incertae sedis</taxon>
        <taxon>Chytridiomycota</taxon>
        <taxon>Chytridiomycota incertae sedis</taxon>
        <taxon>Chytridiomycetes</taxon>
        <taxon>Rhizophydiales</taxon>
        <taxon>Rhizophydiales incertae sedis</taxon>
        <taxon>Batrachochytrium</taxon>
    </lineage>
</organism>
<dbReference type="InParanoid" id="F4PCL3"/>
<sequence length="721" mass="81101">MTIATTGFTANQLVCRIAAGYPRLAFIYRNTQYYTSLTGSSLKSAVKDLQDHHANSRTTDITKTISPWEEYSELISKSLKSSNFTLDKHRQLFNIVNDTLAIDSDNVAFKTIVLERIIDRLGKAATASQYYRLALLLGQQNDVRKLVRLFNKMHLLNIRAASWAYTVLLQSLVANDALESATSLFTCMRTTSADTLPTSHIATPFGTLVLPSSSPHFYESTKATFLPYPNRSAFEILIAEYARRGDHYNVDALVSVFKSSKLKIMPQLFQTIIDSFVRRRMFSAAYACHLQLIAISENPSCFVAPNLLYLKNVCVSLSHLKRPKEALQLLVKYSNTFQYSSETALVPLYKFLMTACTTYLDPETALDILQHFILSNRSEAQSILFCESVALISEKCNRVDILKQVFDITSSFKTKQLTPILLNIYLQKFAHFEKVKELDTNAASKSDTVQSLWVEIYDCASALKSLADLKSTTFVCLVDRCIQDKNMSKAVEIHSKMYHHIPFSERSDCFTMATLPLFFALMKQSKFDDAWKALDLSFDYVKSPNILWDQSNLLNTLSEPLVELICQDLSETTLFSRFNRIHSIFGANSGISDGVALRIAKNPSSSIVILPQLAALSCWTPSVSGLVSIVDTVLEHGPSSVLCRMHYSLSVSKRTGDDRLLVVLDALLCAASVMPLQPTPSMSTRLSKSEVDCVKSWMEHRDINFKQHPWINQLISNYALE</sequence>
<name>F4PCL3_BATDJ</name>
<evidence type="ECO:0000313" key="2">
    <source>
        <dbReference type="Proteomes" id="UP000007241"/>
    </source>
</evidence>
<protein>
    <recommendedName>
        <fullName evidence="3">Pentacotripeptide-repeat region of PRORP domain-containing protein</fullName>
    </recommendedName>
</protein>
<dbReference type="OrthoDB" id="185373at2759"/>
<evidence type="ECO:0000313" key="1">
    <source>
        <dbReference type="EMBL" id="EGF76847.1"/>
    </source>
</evidence>
<dbReference type="Proteomes" id="UP000007241">
    <property type="component" value="Unassembled WGS sequence"/>
</dbReference>
<reference evidence="1 2" key="1">
    <citation type="submission" date="2009-12" db="EMBL/GenBank/DDBJ databases">
        <title>The draft genome of Batrachochytrium dendrobatidis.</title>
        <authorList>
            <consortium name="US DOE Joint Genome Institute (JGI-PGF)"/>
            <person name="Kuo A."/>
            <person name="Salamov A."/>
            <person name="Schmutz J."/>
            <person name="Lucas S."/>
            <person name="Pitluck S."/>
            <person name="Rosenblum E."/>
            <person name="Stajich J."/>
            <person name="Eisen M."/>
            <person name="Grigoriev I.V."/>
        </authorList>
    </citation>
    <scope>NUCLEOTIDE SEQUENCE [LARGE SCALE GENOMIC DNA]</scope>
    <source>
        <strain evidence="2">JAM81 / FGSC 10211</strain>
    </source>
</reference>
<dbReference type="PANTHER" id="PTHR47939:SF5">
    <property type="entry name" value="PENTACOTRIPEPTIDE-REPEAT REGION OF PRORP DOMAIN-CONTAINING PROTEIN"/>
    <property type="match status" value="1"/>
</dbReference>
<dbReference type="PANTHER" id="PTHR47939">
    <property type="entry name" value="MEMBRANE-ASSOCIATED SALT-INDUCIBLE PROTEIN-LIKE"/>
    <property type="match status" value="1"/>
</dbReference>
<accession>F4PCL3</accession>
<dbReference type="Gene3D" id="1.25.40.10">
    <property type="entry name" value="Tetratricopeptide repeat domain"/>
    <property type="match status" value="1"/>
</dbReference>
<dbReference type="GeneID" id="18239487"/>
<proteinExistence type="predicted"/>
<gene>
    <name evidence="1" type="ORF">BATDEDRAFT_28023</name>
</gene>
<evidence type="ECO:0008006" key="3">
    <source>
        <dbReference type="Google" id="ProtNLM"/>
    </source>
</evidence>
<dbReference type="InterPro" id="IPR050667">
    <property type="entry name" value="PPR-containing_protein"/>
</dbReference>
<keyword evidence="2" id="KW-1185">Reference proteome</keyword>
<dbReference type="InterPro" id="IPR011990">
    <property type="entry name" value="TPR-like_helical_dom_sf"/>
</dbReference>
<dbReference type="AlphaFoldDB" id="F4PCL3"/>
<dbReference type="STRING" id="684364.F4PCL3"/>
<dbReference type="RefSeq" id="XP_006682387.1">
    <property type="nucleotide sequence ID" value="XM_006682324.1"/>
</dbReference>
<dbReference type="EMBL" id="GL882894">
    <property type="protein sequence ID" value="EGF76847.1"/>
    <property type="molecule type" value="Genomic_DNA"/>
</dbReference>